<comment type="catalytic activity">
    <reaction evidence="24">
        <text>(9Z,12Z,15Z)-octadecatrienamide + H2O = (9Z,12Z,15Z)-octadecatrienoate + NH4(+)</text>
        <dbReference type="Rhea" id="RHEA:62976"/>
        <dbReference type="ChEBI" id="CHEBI:15377"/>
        <dbReference type="ChEBI" id="CHEBI:28938"/>
        <dbReference type="ChEBI" id="CHEBI:32387"/>
        <dbReference type="ChEBI" id="CHEBI:142684"/>
    </reaction>
    <physiologicalReaction direction="left-to-right" evidence="24">
        <dbReference type="Rhea" id="RHEA:62977"/>
    </physiologicalReaction>
</comment>
<dbReference type="PANTHER" id="PTHR45847">
    <property type="entry name" value="FATTY ACID AMIDE HYDROLASE"/>
    <property type="match status" value="1"/>
</dbReference>
<evidence type="ECO:0000256" key="13">
    <source>
        <dbReference type="ARBA" id="ARBA00050403"/>
    </source>
</evidence>
<evidence type="ECO:0000256" key="11">
    <source>
        <dbReference type="ARBA" id="ARBA00048606"/>
    </source>
</evidence>
<feature type="non-terminal residue" evidence="40">
    <location>
        <position position="578"/>
    </location>
</feature>
<comment type="catalytic activity">
    <reaction evidence="33">
        <text>(15Z)-tetracosenamide + H2O = (15Z)-tetracosenoate + NH4(+)</text>
        <dbReference type="Rhea" id="RHEA:63028"/>
        <dbReference type="ChEBI" id="CHEBI:15377"/>
        <dbReference type="ChEBI" id="CHEBI:28938"/>
        <dbReference type="ChEBI" id="CHEBI:32392"/>
        <dbReference type="ChEBI" id="CHEBI:146166"/>
    </reaction>
    <physiologicalReaction direction="left-to-right" evidence="33">
        <dbReference type="Rhea" id="RHEA:63029"/>
    </physiologicalReaction>
</comment>
<comment type="catalytic activity">
    <reaction evidence="11">
        <text>N-(5Z,8Z,11Z,14Z-eicosatetraenoyl)-ethanolamine + H2O = ethanolamine + (5Z,8Z,11Z,14Z)-eicosatetraenoate</text>
        <dbReference type="Rhea" id="RHEA:26136"/>
        <dbReference type="ChEBI" id="CHEBI:2700"/>
        <dbReference type="ChEBI" id="CHEBI:15377"/>
        <dbReference type="ChEBI" id="CHEBI:32395"/>
        <dbReference type="ChEBI" id="CHEBI:57603"/>
        <dbReference type="EC" id="3.5.1.99"/>
    </reaction>
    <physiologicalReaction direction="left-to-right" evidence="11">
        <dbReference type="Rhea" id="RHEA:26137"/>
    </physiologicalReaction>
</comment>
<comment type="catalytic activity">
    <reaction evidence="1">
        <text>(9Z)-octadecenamide + H2O = (9Z)-octadecenoate + NH4(+)</text>
        <dbReference type="Rhea" id="RHEA:26506"/>
        <dbReference type="ChEBI" id="CHEBI:15377"/>
        <dbReference type="ChEBI" id="CHEBI:28938"/>
        <dbReference type="ChEBI" id="CHEBI:30823"/>
        <dbReference type="ChEBI" id="CHEBI:116314"/>
        <dbReference type="EC" id="3.5.1.99"/>
    </reaction>
    <physiologicalReaction direction="left-to-right" evidence="1">
        <dbReference type="Rhea" id="RHEA:26507"/>
    </physiologicalReaction>
</comment>
<comment type="catalytic activity">
    <reaction evidence="26">
        <text>N-docosanoyl-ethanolamine + H2O = docosanoate + ethanolamine</text>
        <dbReference type="Rhea" id="RHEA:63128"/>
        <dbReference type="ChEBI" id="CHEBI:15377"/>
        <dbReference type="ChEBI" id="CHEBI:23858"/>
        <dbReference type="ChEBI" id="CHEBI:57603"/>
        <dbReference type="ChEBI" id="CHEBI:146186"/>
    </reaction>
    <physiologicalReaction direction="left-to-right" evidence="26">
        <dbReference type="Rhea" id="RHEA:63129"/>
    </physiologicalReaction>
</comment>
<proteinExistence type="inferred from homology"/>
<evidence type="ECO:0000256" key="9">
    <source>
        <dbReference type="ARBA" id="ARBA00047476"/>
    </source>
</evidence>
<comment type="catalytic activity">
    <reaction evidence="12">
        <text>N-(5Z,8Z,11Z,14Z-eicosatetraenoyl)-L-serine + H2O = (5Z,8Z,11Z,14Z)-eicosatetraenoate + L-serine</text>
        <dbReference type="Rhea" id="RHEA:64116"/>
        <dbReference type="ChEBI" id="CHEBI:15377"/>
        <dbReference type="ChEBI" id="CHEBI:32395"/>
        <dbReference type="ChEBI" id="CHEBI:33384"/>
        <dbReference type="ChEBI" id="CHEBI:149697"/>
    </reaction>
    <physiologicalReaction direction="left-to-right" evidence="12">
        <dbReference type="Rhea" id="RHEA:64117"/>
    </physiologicalReaction>
</comment>
<comment type="similarity">
    <text evidence="2">Belongs to the amidase family.</text>
</comment>
<evidence type="ECO:0000256" key="23">
    <source>
        <dbReference type="ARBA" id="ARBA00052289"/>
    </source>
</evidence>
<dbReference type="GO" id="GO:0004040">
    <property type="term" value="F:amidase activity"/>
    <property type="evidence" value="ECO:0007669"/>
    <property type="project" value="TreeGrafter"/>
</dbReference>
<dbReference type="Proteomes" id="UP000572057">
    <property type="component" value="Unassembled WGS sequence"/>
</dbReference>
<evidence type="ECO:0000256" key="16">
    <source>
        <dbReference type="ARBA" id="ARBA00050992"/>
    </source>
</evidence>
<comment type="catalytic activity">
    <reaction evidence="18">
        <text>(11Z)-eicosenamide + H2O = (11Z)-eicosenoate + NH4(+)</text>
        <dbReference type="Rhea" id="RHEA:63120"/>
        <dbReference type="ChEBI" id="CHEBI:15377"/>
        <dbReference type="ChEBI" id="CHEBI:28938"/>
        <dbReference type="ChEBI" id="CHEBI:32426"/>
        <dbReference type="ChEBI" id="CHEBI:146167"/>
    </reaction>
    <physiologicalReaction direction="left-to-right" evidence="18">
        <dbReference type="Rhea" id="RHEA:63121"/>
    </physiologicalReaction>
</comment>
<dbReference type="Gene3D" id="3.90.1300.10">
    <property type="entry name" value="Amidase signature (AS) domain"/>
    <property type="match status" value="1"/>
</dbReference>
<evidence type="ECO:0000256" key="22">
    <source>
        <dbReference type="ARBA" id="ARBA00051914"/>
    </source>
</evidence>
<evidence type="ECO:0000313" key="40">
    <source>
        <dbReference type="EMBL" id="NXO37805.1"/>
    </source>
</evidence>
<feature type="active site" description="Acyl-ester intermediate" evidence="38">
    <location>
        <position position="233"/>
    </location>
</feature>
<evidence type="ECO:0000256" key="29">
    <source>
        <dbReference type="ARBA" id="ARBA00052634"/>
    </source>
</evidence>
<evidence type="ECO:0000256" key="8">
    <source>
        <dbReference type="ARBA" id="ARBA00047450"/>
    </source>
</evidence>
<evidence type="ECO:0000256" key="10">
    <source>
        <dbReference type="ARBA" id="ARBA00048052"/>
    </source>
</evidence>
<dbReference type="InterPro" id="IPR020556">
    <property type="entry name" value="Amidase_CS"/>
</dbReference>
<dbReference type="GO" id="GO:0009062">
    <property type="term" value="P:fatty acid catabolic process"/>
    <property type="evidence" value="ECO:0007669"/>
    <property type="project" value="TreeGrafter"/>
</dbReference>
<feature type="domain" description="Amidase" evidence="39">
    <location>
        <begin position="85"/>
        <end position="565"/>
    </location>
</feature>
<feature type="non-terminal residue" evidence="40">
    <location>
        <position position="1"/>
    </location>
</feature>
<evidence type="ECO:0000256" key="15">
    <source>
        <dbReference type="ARBA" id="ARBA00050766"/>
    </source>
</evidence>
<comment type="catalytic activity">
    <reaction evidence="14">
        <text>1-O-methyl-(5Z,8Z,11Z,14Z)-eicosatetraenoate + H2O = methanol + (5Z,8Z,11Z,14Z)-eicosatetraenoate + H(+)</text>
        <dbReference type="Rhea" id="RHEA:63052"/>
        <dbReference type="ChEBI" id="CHEBI:15377"/>
        <dbReference type="ChEBI" id="CHEBI:15378"/>
        <dbReference type="ChEBI" id="CHEBI:17790"/>
        <dbReference type="ChEBI" id="CHEBI:32395"/>
        <dbReference type="ChEBI" id="CHEBI:78033"/>
    </reaction>
    <physiologicalReaction direction="left-to-right" evidence="14">
        <dbReference type="Rhea" id="RHEA:63053"/>
    </physiologicalReaction>
</comment>
<comment type="catalytic activity">
    <reaction evidence="15">
        <text>tetradecamide + H2O = tetradecanoate + NH4(+)</text>
        <dbReference type="Rhea" id="RHEA:62992"/>
        <dbReference type="ChEBI" id="CHEBI:15377"/>
        <dbReference type="ChEBI" id="CHEBI:28938"/>
        <dbReference type="ChEBI" id="CHEBI:30807"/>
        <dbReference type="ChEBI" id="CHEBI:137125"/>
    </reaction>
    <physiologicalReaction direction="left-to-right" evidence="15">
        <dbReference type="Rhea" id="RHEA:62993"/>
    </physiologicalReaction>
</comment>
<evidence type="ECO:0000256" key="20">
    <source>
        <dbReference type="ARBA" id="ARBA00051454"/>
    </source>
</evidence>
<evidence type="ECO:0000256" key="14">
    <source>
        <dbReference type="ARBA" id="ARBA00050481"/>
    </source>
</evidence>
<comment type="catalytic activity">
    <reaction evidence="29">
        <text>N-tricosanoyl-taurine + H2O = tricosanoate + taurine</text>
        <dbReference type="Rhea" id="RHEA:63164"/>
        <dbReference type="ChEBI" id="CHEBI:15377"/>
        <dbReference type="ChEBI" id="CHEBI:79007"/>
        <dbReference type="ChEBI" id="CHEBI:146197"/>
        <dbReference type="ChEBI" id="CHEBI:507393"/>
    </reaction>
    <physiologicalReaction direction="left-to-right" evidence="29">
        <dbReference type="Rhea" id="RHEA:63165"/>
    </physiologicalReaction>
</comment>
<evidence type="ECO:0000256" key="28">
    <source>
        <dbReference type="ARBA" id="ARBA00052514"/>
    </source>
</evidence>
<evidence type="ECO:0000256" key="17">
    <source>
        <dbReference type="ARBA" id="ARBA00051200"/>
    </source>
</evidence>
<dbReference type="PANTHER" id="PTHR45847:SF12">
    <property type="entry name" value="AMIDASE DOMAIN-CONTAINING PROTEIN"/>
    <property type="match status" value="1"/>
</dbReference>
<comment type="catalytic activity">
    <reaction evidence="28">
        <text>N-(15Z-tetracosenoyl)-taurine + H2O = (15Z)-tetracosenoate + taurine</text>
        <dbReference type="Rhea" id="RHEA:63160"/>
        <dbReference type="ChEBI" id="CHEBI:15377"/>
        <dbReference type="ChEBI" id="CHEBI:32392"/>
        <dbReference type="ChEBI" id="CHEBI:146198"/>
        <dbReference type="ChEBI" id="CHEBI:507393"/>
    </reaction>
    <physiologicalReaction direction="left-to-right" evidence="28">
        <dbReference type="Rhea" id="RHEA:63161"/>
    </physiologicalReaction>
</comment>
<evidence type="ECO:0000256" key="7">
    <source>
        <dbReference type="ARBA" id="ARBA00023098"/>
    </source>
</evidence>
<comment type="catalytic activity">
    <reaction evidence="13">
        <text>(11Z,14Z)-eicosadienamide + H2O = (11Z,14Z)-eicosadienoate + NH4(+)</text>
        <dbReference type="Rhea" id="RHEA:63004"/>
        <dbReference type="ChEBI" id="CHEBI:15377"/>
        <dbReference type="ChEBI" id="CHEBI:28938"/>
        <dbReference type="ChEBI" id="CHEBI:77220"/>
        <dbReference type="ChEBI" id="CHEBI:146165"/>
    </reaction>
    <physiologicalReaction direction="left-to-right" evidence="13">
        <dbReference type="Rhea" id="RHEA:63005"/>
    </physiologicalReaction>
</comment>
<keyword evidence="41" id="KW-1185">Reference proteome</keyword>
<feature type="active site" description="Charge relay system" evidence="38">
    <location>
        <position position="134"/>
    </location>
</feature>
<evidence type="ECO:0000256" key="38">
    <source>
        <dbReference type="PIRSR" id="PIRSR001221-1"/>
    </source>
</evidence>
<comment type="catalytic activity">
    <reaction evidence="31">
        <text>(11Z,14Z,17Z)-eicosatrienamide + H2O = (11Z,14Z,17Z)-eicosatrienoate + NH4(+)</text>
        <dbReference type="Rhea" id="RHEA:63000"/>
        <dbReference type="ChEBI" id="CHEBI:15377"/>
        <dbReference type="ChEBI" id="CHEBI:28938"/>
        <dbReference type="ChEBI" id="CHEBI:77223"/>
        <dbReference type="ChEBI" id="CHEBI:146164"/>
    </reaction>
    <physiologicalReaction direction="left-to-right" evidence="31">
        <dbReference type="Rhea" id="RHEA:63001"/>
    </physiologicalReaction>
</comment>
<comment type="catalytic activity">
    <reaction evidence="19">
        <text>N-(9Z-hexadecenoyl) ethanolamine + H2O = (9Z)-hexadecenoate + ethanolamine</text>
        <dbReference type="Rhea" id="RHEA:35563"/>
        <dbReference type="ChEBI" id="CHEBI:15377"/>
        <dbReference type="ChEBI" id="CHEBI:32372"/>
        <dbReference type="ChEBI" id="CHEBI:57603"/>
        <dbReference type="ChEBI" id="CHEBI:71465"/>
    </reaction>
    <physiologicalReaction direction="left-to-right" evidence="19">
        <dbReference type="Rhea" id="RHEA:35564"/>
    </physiologicalReaction>
</comment>
<comment type="catalytic activity">
    <reaction evidence="27">
        <text>(6Z)-octadecenamide + H2O = (6Z)-octadecenoate + NH4(+)</text>
        <dbReference type="Rhea" id="RHEA:63008"/>
        <dbReference type="ChEBI" id="CHEBI:15377"/>
        <dbReference type="ChEBI" id="CHEBI:28938"/>
        <dbReference type="ChEBI" id="CHEBI:32375"/>
        <dbReference type="ChEBI" id="CHEBI:146168"/>
    </reaction>
    <physiologicalReaction direction="left-to-right" evidence="27">
        <dbReference type="Rhea" id="RHEA:63009"/>
    </physiologicalReaction>
</comment>
<organism evidence="40 41">
    <name type="scientific">Helopsaltes ochotensis</name>
    <name type="common">Middendorff's grasshopper-warbler</name>
    <dbReference type="NCBI Taxonomy" id="3150915"/>
    <lineage>
        <taxon>Eukaryota</taxon>
        <taxon>Metazoa</taxon>
        <taxon>Chordata</taxon>
        <taxon>Craniata</taxon>
        <taxon>Vertebrata</taxon>
        <taxon>Euteleostomi</taxon>
        <taxon>Archelosauria</taxon>
        <taxon>Archosauria</taxon>
        <taxon>Dinosauria</taxon>
        <taxon>Saurischia</taxon>
        <taxon>Theropoda</taxon>
        <taxon>Coelurosauria</taxon>
        <taxon>Aves</taxon>
        <taxon>Neognathae</taxon>
        <taxon>Neoaves</taxon>
        <taxon>Telluraves</taxon>
        <taxon>Australaves</taxon>
        <taxon>Passeriformes</taxon>
        <taxon>Sylvioidea</taxon>
        <taxon>Locustellidae</taxon>
        <taxon>Helopsaltes</taxon>
    </lineage>
</organism>
<dbReference type="SUPFAM" id="SSF75304">
    <property type="entry name" value="Amidase signature (AS) enzymes"/>
    <property type="match status" value="1"/>
</dbReference>
<gene>
    <name evidence="40" type="primary">Faah_1</name>
    <name evidence="40" type="ORF">LOCOCH_R09220</name>
</gene>
<dbReference type="EC" id="3.5.1.99" evidence="3"/>
<evidence type="ECO:0000256" key="21">
    <source>
        <dbReference type="ARBA" id="ARBA00051492"/>
    </source>
</evidence>
<comment type="catalytic activity">
    <reaction evidence="9">
        <text>2-(5Z,8Z,11Z,14Z-eicosatetraenoyl)-glycerol + H2O = glycerol + (5Z,8Z,11Z,14Z)-eicosatetraenoate + H(+)</text>
        <dbReference type="Rhea" id="RHEA:26132"/>
        <dbReference type="ChEBI" id="CHEBI:15377"/>
        <dbReference type="ChEBI" id="CHEBI:15378"/>
        <dbReference type="ChEBI" id="CHEBI:17754"/>
        <dbReference type="ChEBI" id="CHEBI:32395"/>
        <dbReference type="ChEBI" id="CHEBI:52392"/>
    </reaction>
    <physiologicalReaction direction="left-to-right" evidence="9">
        <dbReference type="Rhea" id="RHEA:26133"/>
    </physiologicalReaction>
</comment>
<protein>
    <recommendedName>
        <fullName evidence="34">Fatty-acid amide hydrolase 1</fullName>
        <ecNumber evidence="3">3.5.1.99</ecNumber>
    </recommendedName>
    <alternativeName>
        <fullName evidence="37">Anandamide amidohydrolase 1</fullName>
    </alternativeName>
    <alternativeName>
        <fullName evidence="35">Fatty acid ester hydrolase</fullName>
    </alternativeName>
    <alternativeName>
        <fullName evidence="36">Oleamide hydrolase 1</fullName>
    </alternativeName>
</protein>
<comment type="catalytic activity">
    <reaction evidence="16">
        <text>N-(15Z-tetracosenoyl)-ethanolamine + H2O = (15Z)-tetracosenoate + ethanolamine</text>
        <dbReference type="Rhea" id="RHEA:63144"/>
        <dbReference type="ChEBI" id="CHEBI:15377"/>
        <dbReference type="ChEBI" id="CHEBI:32392"/>
        <dbReference type="ChEBI" id="CHEBI:57603"/>
        <dbReference type="ChEBI" id="CHEBI:146187"/>
    </reaction>
    <physiologicalReaction direction="left-to-right" evidence="16">
        <dbReference type="Rhea" id="RHEA:63145"/>
    </physiologicalReaction>
</comment>
<keyword evidence="4" id="KW-0597">Phosphoprotein</keyword>
<evidence type="ECO:0000256" key="35">
    <source>
        <dbReference type="ARBA" id="ARBA00077111"/>
    </source>
</evidence>
<dbReference type="AlphaFoldDB" id="A0A7L1RL41"/>
<evidence type="ECO:0000256" key="2">
    <source>
        <dbReference type="ARBA" id="ARBA00009199"/>
    </source>
</evidence>
<comment type="catalytic activity">
    <reaction evidence="21">
        <text>N-tetracosanoyl-taurine + H2O = tetracosanoate + taurine</text>
        <dbReference type="Rhea" id="RHEA:63140"/>
        <dbReference type="ChEBI" id="CHEBI:15377"/>
        <dbReference type="ChEBI" id="CHEBI:31014"/>
        <dbReference type="ChEBI" id="CHEBI:132049"/>
        <dbReference type="ChEBI" id="CHEBI:507393"/>
    </reaction>
    <physiologicalReaction direction="left-to-right" evidence="21">
        <dbReference type="Rhea" id="RHEA:63141"/>
    </physiologicalReaction>
</comment>
<dbReference type="PIRSF" id="PIRSF001221">
    <property type="entry name" value="Amidase_fungi"/>
    <property type="match status" value="1"/>
</dbReference>
<evidence type="ECO:0000256" key="6">
    <source>
        <dbReference type="ARBA" id="ARBA00022963"/>
    </source>
</evidence>
<evidence type="ECO:0000256" key="5">
    <source>
        <dbReference type="ARBA" id="ARBA00022801"/>
    </source>
</evidence>
<evidence type="ECO:0000256" key="12">
    <source>
        <dbReference type="ARBA" id="ARBA00050294"/>
    </source>
</evidence>
<evidence type="ECO:0000256" key="3">
    <source>
        <dbReference type="ARBA" id="ARBA00012112"/>
    </source>
</evidence>
<dbReference type="InterPro" id="IPR036928">
    <property type="entry name" value="AS_sf"/>
</dbReference>
<dbReference type="InterPro" id="IPR023631">
    <property type="entry name" value="Amidase_dom"/>
</dbReference>
<keyword evidence="6" id="KW-0442">Lipid degradation</keyword>
<evidence type="ECO:0000256" key="26">
    <source>
        <dbReference type="ARBA" id="ARBA00052458"/>
    </source>
</evidence>
<evidence type="ECO:0000313" key="41">
    <source>
        <dbReference type="Proteomes" id="UP000572057"/>
    </source>
</evidence>
<evidence type="ECO:0000256" key="34">
    <source>
        <dbReference type="ARBA" id="ARBA00073178"/>
    </source>
</evidence>
<comment type="catalytic activity">
    <reaction evidence="10">
        <text>N-(9Z-octadecenoyl) ethanolamine + H2O = ethanolamine + (9Z)-octadecenoate</text>
        <dbReference type="Rhea" id="RHEA:45060"/>
        <dbReference type="ChEBI" id="CHEBI:15377"/>
        <dbReference type="ChEBI" id="CHEBI:30823"/>
        <dbReference type="ChEBI" id="CHEBI:57603"/>
        <dbReference type="ChEBI" id="CHEBI:71466"/>
    </reaction>
    <physiologicalReaction direction="left-to-right" evidence="10">
        <dbReference type="Rhea" id="RHEA:45061"/>
    </physiologicalReaction>
</comment>
<comment type="catalytic activity">
    <reaction evidence="32">
        <text>(8Z,11Z,14Z)-eicosatrienamide + H2O = (8Z,11Z,14Z)-eicosatrienoate + NH4(+)</text>
        <dbReference type="Rhea" id="RHEA:62996"/>
        <dbReference type="ChEBI" id="CHEBI:15377"/>
        <dbReference type="ChEBI" id="CHEBI:28938"/>
        <dbReference type="ChEBI" id="CHEBI:71589"/>
        <dbReference type="ChEBI" id="CHEBI:146163"/>
    </reaction>
    <physiologicalReaction direction="left-to-right" evidence="32">
        <dbReference type="Rhea" id="RHEA:62997"/>
    </physiologicalReaction>
</comment>
<dbReference type="FunFam" id="3.90.1300.10:FF:000001">
    <property type="entry name" value="Fatty-acid amide hydrolase 1"/>
    <property type="match status" value="1"/>
</dbReference>
<dbReference type="Pfam" id="PF01425">
    <property type="entry name" value="Amidase"/>
    <property type="match status" value="1"/>
</dbReference>
<evidence type="ECO:0000256" key="36">
    <source>
        <dbReference type="ARBA" id="ARBA00077157"/>
    </source>
</evidence>
<comment type="catalytic activity">
    <reaction evidence="30">
        <text>N-(5Z,8Z,11Z,14Z)-eicosatetraenoyl-glycine + H2O = (5Z,8Z,11Z,14Z)-eicosatetraenoate + glycine</text>
        <dbReference type="Rhea" id="RHEA:64108"/>
        <dbReference type="ChEBI" id="CHEBI:15377"/>
        <dbReference type="ChEBI" id="CHEBI:32395"/>
        <dbReference type="ChEBI" id="CHEBI:57305"/>
        <dbReference type="ChEBI" id="CHEBI:59002"/>
    </reaction>
    <physiologicalReaction direction="left-to-right" evidence="30">
        <dbReference type="Rhea" id="RHEA:64109"/>
    </physiologicalReaction>
</comment>
<comment type="caution">
    <text evidence="40">The sequence shown here is derived from an EMBL/GenBank/DDBJ whole genome shotgun (WGS) entry which is preliminary data.</text>
</comment>
<evidence type="ECO:0000256" key="33">
    <source>
        <dbReference type="ARBA" id="ARBA00052906"/>
    </source>
</evidence>
<keyword evidence="5 40" id="KW-0378">Hydrolase</keyword>
<comment type="catalytic activity">
    <reaction evidence="25">
        <text>(9Z,12Z)-octadecadienamide + H2O = (9Z,12Z)-octadecadienoate + NH4(+)</text>
        <dbReference type="Rhea" id="RHEA:63020"/>
        <dbReference type="ChEBI" id="CHEBI:15377"/>
        <dbReference type="ChEBI" id="CHEBI:28938"/>
        <dbReference type="ChEBI" id="CHEBI:30245"/>
        <dbReference type="ChEBI" id="CHEBI:82984"/>
    </reaction>
    <physiologicalReaction direction="left-to-right" evidence="25">
        <dbReference type="Rhea" id="RHEA:63021"/>
    </physiologicalReaction>
</comment>
<dbReference type="GO" id="GO:0017064">
    <property type="term" value="F:fatty acid amide hydrolase activity"/>
    <property type="evidence" value="ECO:0007669"/>
    <property type="project" value="UniProtKB-EC"/>
</dbReference>
<evidence type="ECO:0000256" key="4">
    <source>
        <dbReference type="ARBA" id="ARBA00022553"/>
    </source>
</evidence>
<comment type="catalytic activity">
    <reaction evidence="8">
        <text>(9Z)-octadecenoate + glycine = N-(9Z-octadecenoyl)glycine + H2O</text>
        <dbReference type="Rhea" id="RHEA:51316"/>
        <dbReference type="ChEBI" id="CHEBI:15377"/>
        <dbReference type="ChEBI" id="CHEBI:30823"/>
        <dbReference type="ChEBI" id="CHEBI:57305"/>
        <dbReference type="ChEBI" id="CHEBI:133992"/>
    </reaction>
    <physiologicalReaction direction="right-to-left" evidence="8">
        <dbReference type="Rhea" id="RHEA:51318"/>
    </physiologicalReaction>
</comment>
<accession>A0A7L1RL41</accession>
<sequence>TSAALTLLGGSVAALVVWKWLGRKMIQKKMEEARRTRDEGMKKMAKAVQQFREQVPSVQTDAILSLPLLELTGRLQEGSLSPRTVLYTYLEKALEVTQQTNCLRHFIPECEEQLQEIERRKEKGLLYGIPVSIKDHIGHKGHLATCGLVQCLGTVMEEDSVLVKVLKKQGAIPFAMTNVPQSLYSYECSNPIFGQTLNPLNPQRGPGGSSGGEGALIAGGGSILGIGSDMGGSIRLPSSFCGLCGLKPTAERLRWVLALPLQPCSRSGLRRGEVLVPCALGPMARDVDSLALCMKALLCQEMFQLDPAVPPIPFNEEVYSSSTPLRVGYYDTDGYFPLPPCMRRAVKETRRALQAAGHQLVPFSPPRIPYVMTELFMKTFFADGGRTWLDVFTGDIIDPGLKPQVNSCRIPRLVKKLLALLLKPLVTIPPPLKDVAMISTCRSVKEMWNHQHQIQVYRSQFIAQWKELQLDVVLCPVLGPAFTTGYPRKLLTAISSTMLYNVLNFPAGIVPVSTVTEADEEELKLYKGCCDDPWDRTLKQAVSGAVGMPVAVQCVALPWQEELCLRFMKEVETLSRDK</sequence>
<name>A0A7L1RL41_9PASS</name>
<evidence type="ECO:0000256" key="24">
    <source>
        <dbReference type="ARBA" id="ARBA00052337"/>
    </source>
</evidence>
<comment type="catalytic activity">
    <reaction evidence="22">
        <text>N-docosanoyl-taurine + H2O = docosanoate + taurine</text>
        <dbReference type="Rhea" id="RHEA:63156"/>
        <dbReference type="ChEBI" id="CHEBI:15377"/>
        <dbReference type="ChEBI" id="CHEBI:23858"/>
        <dbReference type="ChEBI" id="CHEBI:146196"/>
        <dbReference type="ChEBI" id="CHEBI:507393"/>
    </reaction>
    <physiologicalReaction direction="left-to-right" evidence="22">
        <dbReference type="Rhea" id="RHEA:63157"/>
    </physiologicalReaction>
</comment>
<dbReference type="EMBL" id="VXBM01000261">
    <property type="protein sequence ID" value="NXO37805.1"/>
    <property type="molecule type" value="Genomic_DNA"/>
</dbReference>
<reference evidence="41" key="1">
    <citation type="submission" date="2019-09" db="EMBL/GenBank/DDBJ databases">
        <title>Bird 10,000 Genomes (B10K) Project - Family phase.</title>
        <authorList>
            <person name="Zhang G."/>
        </authorList>
    </citation>
    <scope>NUCLEOTIDE SEQUENCE [LARGE SCALE GENOMIC DNA]</scope>
</reference>
<evidence type="ECO:0000256" key="27">
    <source>
        <dbReference type="ARBA" id="ARBA00052512"/>
    </source>
</evidence>
<evidence type="ECO:0000256" key="32">
    <source>
        <dbReference type="ARBA" id="ARBA00052857"/>
    </source>
</evidence>
<evidence type="ECO:0000259" key="39">
    <source>
        <dbReference type="Pfam" id="PF01425"/>
    </source>
</evidence>
<evidence type="ECO:0000256" key="19">
    <source>
        <dbReference type="ARBA" id="ARBA00051346"/>
    </source>
</evidence>
<evidence type="ECO:0000256" key="30">
    <source>
        <dbReference type="ARBA" id="ARBA00052709"/>
    </source>
</evidence>
<evidence type="ECO:0000256" key="18">
    <source>
        <dbReference type="ARBA" id="ARBA00051311"/>
    </source>
</evidence>
<comment type="catalytic activity">
    <reaction evidence="17">
        <text>(5Z,8Z,11Z,14Z)-eicosatetraenamide + H2O = (5Z,8Z,11Z,14Z)-eicosatetraenoate + NH4(+)</text>
        <dbReference type="Rhea" id="RHEA:63016"/>
        <dbReference type="ChEBI" id="CHEBI:15377"/>
        <dbReference type="ChEBI" id="CHEBI:28938"/>
        <dbReference type="ChEBI" id="CHEBI:32395"/>
        <dbReference type="ChEBI" id="CHEBI:137830"/>
    </reaction>
    <physiologicalReaction direction="left-to-right" evidence="17">
        <dbReference type="Rhea" id="RHEA:63017"/>
    </physiologicalReaction>
</comment>
<comment type="catalytic activity">
    <reaction evidence="20">
        <text>N-octadecanoyl ethanolamine + H2O = octadecanoate + ethanolamine</text>
        <dbReference type="Rhea" id="RHEA:63124"/>
        <dbReference type="ChEBI" id="CHEBI:15377"/>
        <dbReference type="ChEBI" id="CHEBI:25629"/>
        <dbReference type="ChEBI" id="CHEBI:57603"/>
        <dbReference type="ChEBI" id="CHEBI:85299"/>
    </reaction>
    <physiologicalReaction direction="left-to-right" evidence="20">
        <dbReference type="Rhea" id="RHEA:63125"/>
    </physiologicalReaction>
</comment>
<dbReference type="OrthoDB" id="6428749at2759"/>
<evidence type="ECO:0000256" key="25">
    <source>
        <dbReference type="ARBA" id="ARBA00052426"/>
    </source>
</evidence>
<feature type="active site" description="Charge relay system" evidence="38">
    <location>
        <position position="209"/>
    </location>
</feature>
<evidence type="ECO:0000256" key="31">
    <source>
        <dbReference type="ARBA" id="ARBA00052818"/>
    </source>
</evidence>
<comment type="catalytic activity">
    <reaction evidence="23">
        <text>N-(9Z-octadecenoyl)-taurine + H2O = taurine + (9Z)-octadecenoate</text>
        <dbReference type="Rhea" id="RHEA:63148"/>
        <dbReference type="ChEBI" id="CHEBI:15377"/>
        <dbReference type="ChEBI" id="CHEBI:30823"/>
        <dbReference type="ChEBI" id="CHEBI:146191"/>
        <dbReference type="ChEBI" id="CHEBI:507393"/>
    </reaction>
    <physiologicalReaction direction="left-to-right" evidence="23">
        <dbReference type="Rhea" id="RHEA:63149"/>
    </physiologicalReaction>
</comment>
<evidence type="ECO:0000256" key="37">
    <source>
        <dbReference type="ARBA" id="ARBA00077216"/>
    </source>
</evidence>
<evidence type="ECO:0000256" key="1">
    <source>
        <dbReference type="ARBA" id="ARBA00000208"/>
    </source>
</evidence>
<dbReference type="PROSITE" id="PS00571">
    <property type="entry name" value="AMIDASES"/>
    <property type="match status" value="1"/>
</dbReference>
<dbReference type="InterPro" id="IPR052096">
    <property type="entry name" value="Endocannabinoid_amidase"/>
</dbReference>
<keyword evidence="7" id="KW-0443">Lipid metabolism</keyword>